<comment type="caution">
    <text evidence="5">The sequence shown here is derived from an EMBL/GenBank/DDBJ whole genome shotgun (WGS) entry which is preliminary data.</text>
</comment>
<dbReference type="Proteomes" id="UP000258309">
    <property type="component" value="Unassembled WGS sequence"/>
</dbReference>
<evidence type="ECO:0000313" key="5">
    <source>
        <dbReference type="EMBL" id="RFU34995.1"/>
    </source>
</evidence>
<comment type="similarity">
    <text evidence="1 2">Belongs to the iron/ascorbate-dependent oxidoreductase family.</text>
</comment>
<dbReference type="PROSITE" id="PS51471">
    <property type="entry name" value="FE2OG_OXY"/>
    <property type="match status" value="1"/>
</dbReference>
<evidence type="ECO:0000256" key="3">
    <source>
        <dbReference type="SAM" id="MobiDB-lite"/>
    </source>
</evidence>
<feature type="region of interest" description="Disordered" evidence="3">
    <location>
        <begin position="228"/>
        <end position="249"/>
    </location>
</feature>
<organism evidence="5 6">
    <name type="scientific">Scytalidium lignicola</name>
    <name type="common">Hyphomycete</name>
    <dbReference type="NCBI Taxonomy" id="5539"/>
    <lineage>
        <taxon>Eukaryota</taxon>
        <taxon>Fungi</taxon>
        <taxon>Dikarya</taxon>
        <taxon>Ascomycota</taxon>
        <taxon>Pezizomycotina</taxon>
        <taxon>Leotiomycetes</taxon>
        <taxon>Leotiomycetes incertae sedis</taxon>
        <taxon>Scytalidium</taxon>
    </lineage>
</organism>
<evidence type="ECO:0000259" key="4">
    <source>
        <dbReference type="PROSITE" id="PS51471"/>
    </source>
</evidence>
<evidence type="ECO:0000256" key="2">
    <source>
        <dbReference type="RuleBase" id="RU003682"/>
    </source>
</evidence>
<proteinExistence type="inferred from homology"/>
<dbReference type="GO" id="GO:0016491">
    <property type="term" value="F:oxidoreductase activity"/>
    <property type="evidence" value="ECO:0007669"/>
    <property type="project" value="UniProtKB-KW"/>
</dbReference>
<dbReference type="Gene3D" id="2.60.120.330">
    <property type="entry name" value="B-lactam Antibiotic, Isopenicillin N Synthase, Chain"/>
    <property type="match status" value="1"/>
</dbReference>
<dbReference type="InterPro" id="IPR027443">
    <property type="entry name" value="IPNS-like_sf"/>
</dbReference>
<evidence type="ECO:0000313" key="6">
    <source>
        <dbReference type="Proteomes" id="UP000258309"/>
    </source>
</evidence>
<keyword evidence="6" id="KW-1185">Reference proteome</keyword>
<sequence>MPSSVSGDRGRIPVIDISGSAPEAQVAKDLVEAAATYGFVYVKNEGKDIPVDAINNAFKLSKSFFSSPVEEKESCKISENNRGWSGMHGETLDSKQRVGDFKEIINFGEFSNGKAQQPLPPTLKDHEGELNAFQDYCHNLCLKILTLFAIGLDVDPAQGGRTWFSSRHSRALGPSGCTLRFLYYPSIQSSNDFNPEVDVRAGAHSDYGSITLLFQNPGQPGLELLPPNTTSATSQDWSPVSVTPSGTENDPLPPILVNIGDLFSSWTNNLLKSTVHRVVFPKEAKIGGEDRYSIAFFCHPVNNTVLDPVPSERVKTLSGKGGKNVEGMTAEEHLLSRLKATYLDLYTDQEDEKATA</sequence>
<dbReference type="OrthoDB" id="288590at2759"/>
<keyword evidence="2" id="KW-0560">Oxidoreductase</keyword>
<feature type="domain" description="Fe2OG dioxygenase" evidence="4">
    <location>
        <begin position="173"/>
        <end position="300"/>
    </location>
</feature>
<dbReference type="Pfam" id="PF03171">
    <property type="entry name" value="2OG-FeII_Oxy"/>
    <property type="match status" value="1"/>
</dbReference>
<accession>A0A3E2HNM4</accession>
<dbReference type="InterPro" id="IPR050231">
    <property type="entry name" value="Iron_ascorbate_oxido_reductase"/>
</dbReference>
<dbReference type="EMBL" id="NCSJ02000014">
    <property type="protein sequence ID" value="RFU34995.1"/>
    <property type="molecule type" value="Genomic_DNA"/>
</dbReference>
<protein>
    <recommendedName>
        <fullName evidence="4">Fe2OG dioxygenase domain-containing protein</fullName>
    </recommendedName>
</protein>
<dbReference type="InterPro" id="IPR005123">
    <property type="entry name" value="Oxoglu/Fe-dep_dioxygenase_dom"/>
</dbReference>
<name>A0A3E2HNM4_SCYLI</name>
<dbReference type="FunFam" id="2.60.120.330:FF:000051">
    <property type="entry name" value="Clavaminate synthase-like protein"/>
    <property type="match status" value="1"/>
</dbReference>
<feature type="non-terminal residue" evidence="5">
    <location>
        <position position="1"/>
    </location>
</feature>
<dbReference type="SUPFAM" id="SSF51197">
    <property type="entry name" value="Clavaminate synthase-like"/>
    <property type="match status" value="1"/>
</dbReference>
<reference evidence="5 6" key="1">
    <citation type="submission" date="2018-05" db="EMBL/GenBank/DDBJ databases">
        <title>Draft genome sequence of Scytalidium lignicola DSM 105466, a ubiquitous saprotrophic fungus.</title>
        <authorList>
            <person name="Buettner E."/>
            <person name="Gebauer A.M."/>
            <person name="Hofrichter M."/>
            <person name="Liers C."/>
            <person name="Kellner H."/>
        </authorList>
    </citation>
    <scope>NUCLEOTIDE SEQUENCE [LARGE SCALE GENOMIC DNA]</scope>
    <source>
        <strain evidence="5 6">DSM 105466</strain>
    </source>
</reference>
<dbReference type="OMA" id="FTTRHDP"/>
<dbReference type="AlphaFoldDB" id="A0A3E2HNM4"/>
<dbReference type="GO" id="GO:0046872">
    <property type="term" value="F:metal ion binding"/>
    <property type="evidence" value="ECO:0007669"/>
    <property type="project" value="UniProtKB-KW"/>
</dbReference>
<dbReference type="Pfam" id="PF14226">
    <property type="entry name" value="DIOX_N"/>
    <property type="match status" value="1"/>
</dbReference>
<feature type="non-terminal residue" evidence="5">
    <location>
        <position position="356"/>
    </location>
</feature>
<dbReference type="InterPro" id="IPR044861">
    <property type="entry name" value="IPNS-like_FE2OG_OXY"/>
</dbReference>
<dbReference type="STRING" id="5539.A0A3E2HNM4"/>
<dbReference type="GO" id="GO:0044283">
    <property type="term" value="P:small molecule biosynthetic process"/>
    <property type="evidence" value="ECO:0007669"/>
    <property type="project" value="UniProtKB-ARBA"/>
</dbReference>
<gene>
    <name evidence="5" type="ORF">B7463_g1398</name>
</gene>
<evidence type="ECO:0000256" key="1">
    <source>
        <dbReference type="ARBA" id="ARBA00008056"/>
    </source>
</evidence>
<keyword evidence="2" id="KW-0408">Iron</keyword>
<keyword evidence="2" id="KW-0479">Metal-binding</keyword>
<dbReference type="PANTHER" id="PTHR47990">
    <property type="entry name" value="2-OXOGLUTARATE (2OG) AND FE(II)-DEPENDENT OXYGENASE SUPERFAMILY PROTEIN-RELATED"/>
    <property type="match status" value="1"/>
</dbReference>
<dbReference type="InterPro" id="IPR026992">
    <property type="entry name" value="DIOX_N"/>
</dbReference>
<feature type="compositionally biased region" description="Polar residues" evidence="3">
    <location>
        <begin position="228"/>
        <end position="248"/>
    </location>
</feature>